<dbReference type="SUPFAM" id="SSF53335">
    <property type="entry name" value="S-adenosyl-L-methionine-dependent methyltransferases"/>
    <property type="match status" value="1"/>
</dbReference>
<dbReference type="Pfam" id="PF05711">
    <property type="entry name" value="TylF"/>
    <property type="match status" value="1"/>
</dbReference>
<accession>A0A6J6TW95</accession>
<organism evidence="1">
    <name type="scientific">freshwater metagenome</name>
    <dbReference type="NCBI Taxonomy" id="449393"/>
    <lineage>
        <taxon>unclassified sequences</taxon>
        <taxon>metagenomes</taxon>
        <taxon>ecological metagenomes</taxon>
    </lineage>
</organism>
<proteinExistence type="predicted"/>
<dbReference type="EMBL" id="CAEZZG010000005">
    <property type="protein sequence ID" value="CAB4751881.1"/>
    <property type="molecule type" value="Genomic_DNA"/>
</dbReference>
<sequence length="247" mass="28593">MRSAISLFSYLLKFIVKRDEYSQFVLAEYISSRIYPKLKFSEFGRRWLEDSSFFEYYESVMDKENWHSADRKFNLRNLMNLIKKDNEANLIEFGAYKGASALLMCEWANERNGSVYLLDSFKGLSEPGPKDGNYWQKSDLRATVEDVQKTLTHYSNFEIFPGYIPDSLKAIPEKVFDFAHFDLDLFQPTLDSLNYIYPRMSKGGVLVFDDYGFLSCPGVTSAVDQFFVDKQENVVEISSGQAFVVIL</sequence>
<dbReference type="PANTHER" id="PTHR40036:SF1">
    <property type="entry name" value="MACROCIN O-METHYLTRANSFERASE"/>
    <property type="match status" value="1"/>
</dbReference>
<reference evidence="1" key="1">
    <citation type="submission" date="2020-05" db="EMBL/GenBank/DDBJ databases">
        <authorList>
            <person name="Chiriac C."/>
            <person name="Salcher M."/>
            <person name="Ghai R."/>
            <person name="Kavagutti S V."/>
        </authorList>
    </citation>
    <scope>NUCLEOTIDE SEQUENCE</scope>
</reference>
<dbReference type="Gene3D" id="3.40.50.150">
    <property type="entry name" value="Vaccinia Virus protein VP39"/>
    <property type="match status" value="1"/>
</dbReference>
<dbReference type="PANTHER" id="PTHR40036">
    <property type="entry name" value="MACROCIN O-METHYLTRANSFERASE"/>
    <property type="match status" value="1"/>
</dbReference>
<evidence type="ECO:0000313" key="1">
    <source>
        <dbReference type="EMBL" id="CAB4751881.1"/>
    </source>
</evidence>
<gene>
    <name evidence="1" type="ORF">UFOPK2844_00476</name>
</gene>
<protein>
    <submittedName>
        <fullName evidence="1">Unannotated protein</fullName>
    </submittedName>
</protein>
<dbReference type="InterPro" id="IPR008884">
    <property type="entry name" value="TylF_MeTrfase"/>
</dbReference>
<dbReference type="AlphaFoldDB" id="A0A6J6TW95"/>
<name>A0A6J6TW95_9ZZZZ</name>
<dbReference type="InterPro" id="IPR029063">
    <property type="entry name" value="SAM-dependent_MTases_sf"/>
</dbReference>